<dbReference type="InterPro" id="IPR000905">
    <property type="entry name" value="Gcp-like_dom"/>
</dbReference>
<dbReference type="Gene3D" id="3.30.420.40">
    <property type="match status" value="2"/>
</dbReference>
<dbReference type="AlphaFoldDB" id="A0A5K7S9S0"/>
<name>A0A5K7S9S0_9BACT</name>
<sequence>MALILIIETSTEVCSVSLLKDGLLIDFIESDEGQNHARLVTVFAENLLSRNNLKPNELSAVTVSKGPGSYTGLRIGVSTAKGICYAGNIPLIAIGTLEAMAKHVALNKKEFGIPDDKLTLFCPMIDARRMEVFSMLLDESGAVLKPISADIIDDSFLSIELSNKQVVFFGNGSEKCGKVIKSPNAIFLPNIKASARHMTELAWQAYNKNQFEDVAYFEPFYLKDFITTVSKKNMLG</sequence>
<dbReference type="Proteomes" id="UP001193389">
    <property type="component" value="Chromosome"/>
</dbReference>
<evidence type="ECO:0000313" key="2">
    <source>
        <dbReference type="EMBL" id="BBE18328.1"/>
    </source>
</evidence>
<reference evidence="2" key="1">
    <citation type="journal article" date="2020" name="Int. J. Syst. Evol. Microbiol.">
        <title>Aquipluma nitroreducens gen. nov. sp. nov., a novel facultatively anaerobic bacterium isolated from a freshwater lake.</title>
        <authorList>
            <person name="Watanabe M."/>
            <person name="Kojima H."/>
            <person name="Fukui M."/>
        </authorList>
    </citation>
    <scope>NUCLEOTIDE SEQUENCE</scope>
    <source>
        <strain evidence="2">MeG22</strain>
    </source>
</reference>
<gene>
    <name evidence="2" type="ORF">AQPE_2490</name>
</gene>
<dbReference type="InterPro" id="IPR022496">
    <property type="entry name" value="T6A_TsaB"/>
</dbReference>
<dbReference type="InterPro" id="IPR043129">
    <property type="entry name" value="ATPase_NBD"/>
</dbReference>
<dbReference type="EMBL" id="AP018694">
    <property type="protein sequence ID" value="BBE18328.1"/>
    <property type="molecule type" value="Genomic_DNA"/>
</dbReference>
<keyword evidence="3" id="KW-1185">Reference proteome</keyword>
<dbReference type="CDD" id="cd24032">
    <property type="entry name" value="ASKHA_NBD_TsaB"/>
    <property type="match status" value="1"/>
</dbReference>
<dbReference type="NCBIfam" id="TIGR03725">
    <property type="entry name" value="T6A_YeaZ"/>
    <property type="match status" value="1"/>
</dbReference>
<dbReference type="PANTHER" id="PTHR11735:SF11">
    <property type="entry name" value="TRNA THREONYLCARBAMOYLADENOSINE BIOSYNTHESIS PROTEIN TSAB"/>
    <property type="match status" value="1"/>
</dbReference>
<feature type="domain" description="Gcp-like" evidence="1">
    <location>
        <begin position="34"/>
        <end position="156"/>
    </location>
</feature>
<dbReference type="Pfam" id="PF00814">
    <property type="entry name" value="TsaD"/>
    <property type="match status" value="1"/>
</dbReference>
<accession>A0A5K7S9S0</accession>
<protein>
    <submittedName>
        <fullName evidence="2">TsaB protein</fullName>
    </submittedName>
</protein>
<evidence type="ECO:0000259" key="1">
    <source>
        <dbReference type="Pfam" id="PF00814"/>
    </source>
</evidence>
<dbReference type="PANTHER" id="PTHR11735">
    <property type="entry name" value="TRNA N6-ADENOSINE THREONYLCARBAMOYLTRANSFERASE"/>
    <property type="match status" value="1"/>
</dbReference>
<organism evidence="2 3">
    <name type="scientific">Aquipluma nitroreducens</name>
    <dbReference type="NCBI Taxonomy" id="2010828"/>
    <lineage>
        <taxon>Bacteria</taxon>
        <taxon>Pseudomonadati</taxon>
        <taxon>Bacteroidota</taxon>
        <taxon>Bacteroidia</taxon>
        <taxon>Marinilabiliales</taxon>
        <taxon>Prolixibacteraceae</taxon>
        <taxon>Aquipluma</taxon>
    </lineage>
</organism>
<dbReference type="GO" id="GO:0005829">
    <property type="term" value="C:cytosol"/>
    <property type="evidence" value="ECO:0007669"/>
    <property type="project" value="TreeGrafter"/>
</dbReference>
<evidence type="ECO:0000313" key="3">
    <source>
        <dbReference type="Proteomes" id="UP001193389"/>
    </source>
</evidence>
<dbReference type="RefSeq" id="WP_318351245.1">
    <property type="nucleotide sequence ID" value="NZ_AP018694.1"/>
</dbReference>
<proteinExistence type="predicted"/>
<dbReference type="SUPFAM" id="SSF53067">
    <property type="entry name" value="Actin-like ATPase domain"/>
    <property type="match status" value="2"/>
</dbReference>
<dbReference type="GO" id="GO:0002949">
    <property type="term" value="P:tRNA threonylcarbamoyladenosine modification"/>
    <property type="evidence" value="ECO:0007669"/>
    <property type="project" value="InterPro"/>
</dbReference>
<dbReference type="KEGG" id="anf:AQPE_2490"/>